<reference evidence="2 3" key="1">
    <citation type="submission" date="2018-11" db="EMBL/GenBank/DDBJ databases">
        <title>Rhizobium chutanense sp. nov., isolated from root nodules of Phaseolus vulgaris in China.</title>
        <authorList>
            <person name="Huo Y."/>
        </authorList>
    </citation>
    <scope>NUCLEOTIDE SEQUENCE [LARGE SCALE GENOMIC DNA]</scope>
    <source>
        <strain evidence="2 3">C16</strain>
    </source>
</reference>
<evidence type="ECO:0000256" key="1">
    <source>
        <dbReference type="SAM" id="Phobius"/>
    </source>
</evidence>
<sequence>MTRRRNPDALSIVRAFGDGFLAFPHPPWRILSFERLRRQLVVGLDFVGVQVVLALIHWGASL</sequence>
<feature type="transmembrane region" description="Helical" evidence="1">
    <location>
        <begin position="40"/>
        <end position="60"/>
    </location>
</feature>
<dbReference type="Proteomes" id="UP000278081">
    <property type="component" value="Unassembled WGS sequence"/>
</dbReference>
<gene>
    <name evidence="2" type="ORF">EFR84_29905</name>
</gene>
<dbReference type="EMBL" id="RJTJ01000039">
    <property type="protein sequence ID" value="RUL97719.1"/>
    <property type="molecule type" value="Genomic_DNA"/>
</dbReference>
<keyword evidence="1" id="KW-1133">Transmembrane helix</keyword>
<dbReference type="AlphaFoldDB" id="A0A3S0Q0T7"/>
<protein>
    <submittedName>
        <fullName evidence="2">Uncharacterized protein</fullName>
    </submittedName>
</protein>
<organism evidence="2 3">
    <name type="scientific">Rhizobium chutanense</name>
    <dbReference type="NCBI Taxonomy" id="2035448"/>
    <lineage>
        <taxon>Bacteria</taxon>
        <taxon>Pseudomonadati</taxon>
        <taxon>Pseudomonadota</taxon>
        <taxon>Alphaproteobacteria</taxon>
        <taxon>Hyphomicrobiales</taxon>
        <taxon>Rhizobiaceae</taxon>
        <taxon>Rhizobium/Agrobacterium group</taxon>
        <taxon>Rhizobium</taxon>
    </lineage>
</organism>
<name>A0A3S0Q0T7_9HYPH</name>
<proteinExistence type="predicted"/>
<keyword evidence="1" id="KW-0812">Transmembrane</keyword>
<keyword evidence="1" id="KW-0472">Membrane</keyword>
<evidence type="ECO:0000313" key="3">
    <source>
        <dbReference type="Proteomes" id="UP000278081"/>
    </source>
</evidence>
<accession>A0A3S0Q0T7</accession>
<comment type="caution">
    <text evidence="2">The sequence shown here is derived from an EMBL/GenBank/DDBJ whole genome shotgun (WGS) entry which is preliminary data.</text>
</comment>
<evidence type="ECO:0000313" key="2">
    <source>
        <dbReference type="EMBL" id="RUL97719.1"/>
    </source>
</evidence>